<evidence type="ECO:0000313" key="3">
    <source>
        <dbReference type="Proteomes" id="UP000195273"/>
    </source>
</evidence>
<gene>
    <name evidence="2" type="ORF">LOKVESSMR4R_01021</name>
</gene>
<feature type="compositionally biased region" description="Gly residues" evidence="1">
    <location>
        <begin position="109"/>
        <end position="119"/>
    </location>
</feature>
<dbReference type="Proteomes" id="UP000195273">
    <property type="component" value="Chromosome"/>
</dbReference>
<reference evidence="2 3" key="1">
    <citation type="submission" date="2017-05" db="EMBL/GenBank/DDBJ databases">
        <title>Genome Sequence of Loktanella vestfoldensis Strain SMR4r Isolated from a Culture of the Diatom Skeletonema marinoi.</title>
        <authorList>
            <person name="Topel M."/>
            <person name="Pinder M.I.M."/>
            <person name="Johansson O.N."/>
            <person name="Kourtchenko O."/>
            <person name="Godhe A."/>
            <person name="Clarke A.K."/>
        </authorList>
    </citation>
    <scope>NUCLEOTIDE SEQUENCE [LARGE SCALE GENOMIC DNA]</scope>
    <source>
        <strain evidence="2 3">SMR4r</strain>
    </source>
</reference>
<feature type="region of interest" description="Disordered" evidence="1">
    <location>
        <begin position="79"/>
        <end position="119"/>
    </location>
</feature>
<proteinExistence type="predicted"/>
<accession>A0A1Y0EAD0</accession>
<name>A0A1Y0EAD0_9RHOB</name>
<evidence type="ECO:0000256" key="1">
    <source>
        <dbReference type="SAM" id="MobiDB-lite"/>
    </source>
</evidence>
<feature type="compositionally biased region" description="Pro residues" evidence="1">
    <location>
        <begin position="88"/>
        <end position="101"/>
    </location>
</feature>
<evidence type="ECO:0000313" key="2">
    <source>
        <dbReference type="EMBL" id="ARU00350.1"/>
    </source>
</evidence>
<dbReference type="STRING" id="1122181.GCA_000382265_00767"/>
<dbReference type="AlphaFoldDB" id="A0A1Y0EAD0"/>
<evidence type="ECO:0008006" key="4">
    <source>
        <dbReference type="Google" id="ProtNLM"/>
    </source>
</evidence>
<dbReference type="RefSeq" id="WP_087206579.1">
    <property type="nucleotide sequence ID" value="NZ_CP021431.1"/>
</dbReference>
<keyword evidence="3" id="KW-1185">Reference proteome</keyword>
<sequence length="119" mass="13037">MTYEYKVVPAPLRGTKAPGVKTHEDRFALSLETAMNELAADGWEYLRADTLPCDQREGLMSRTTVQHNMLVFRRTKVVNTAPKMKPQRPAPSVTPPAPQVPKRPLTSGGRPGPDVAGGE</sequence>
<organism evidence="2 3">
    <name type="scientific">Yoonia vestfoldensis</name>
    <dbReference type="NCBI Taxonomy" id="245188"/>
    <lineage>
        <taxon>Bacteria</taxon>
        <taxon>Pseudomonadati</taxon>
        <taxon>Pseudomonadota</taxon>
        <taxon>Alphaproteobacteria</taxon>
        <taxon>Rhodobacterales</taxon>
        <taxon>Paracoccaceae</taxon>
        <taxon>Yoonia</taxon>
    </lineage>
</organism>
<dbReference type="EMBL" id="CP021431">
    <property type="protein sequence ID" value="ARU00350.1"/>
    <property type="molecule type" value="Genomic_DNA"/>
</dbReference>
<dbReference type="OrthoDB" id="7658888at2"/>
<protein>
    <recommendedName>
        <fullName evidence="4">DUF4177 domain-containing protein</fullName>
    </recommendedName>
</protein>
<dbReference type="KEGG" id="lvs:LOKVESSMR4R_01021"/>